<dbReference type="Gene3D" id="3.40.50.300">
    <property type="entry name" value="P-loop containing nucleotide triphosphate hydrolases"/>
    <property type="match status" value="2"/>
</dbReference>
<dbReference type="Proteomes" id="UP000284548">
    <property type="component" value="Unassembled WGS sequence"/>
</dbReference>
<dbReference type="Pfam" id="PF01935">
    <property type="entry name" value="DUF87"/>
    <property type="match status" value="1"/>
</dbReference>
<protein>
    <submittedName>
        <fullName evidence="2">DUF87 domain-containing protein</fullName>
    </submittedName>
</protein>
<dbReference type="PANTHER" id="PTHR42957">
    <property type="entry name" value="HELICASE MJ1565-RELATED"/>
    <property type="match status" value="1"/>
</dbReference>
<dbReference type="RefSeq" id="WP_118254855.1">
    <property type="nucleotide sequence ID" value="NZ_JBBNOH010000020.1"/>
</dbReference>
<dbReference type="AlphaFoldDB" id="A0A3R6HRF0"/>
<organism evidence="2 3">
    <name type="scientific">Segatella copri</name>
    <dbReference type="NCBI Taxonomy" id="165179"/>
    <lineage>
        <taxon>Bacteria</taxon>
        <taxon>Pseudomonadati</taxon>
        <taxon>Bacteroidota</taxon>
        <taxon>Bacteroidia</taxon>
        <taxon>Bacteroidales</taxon>
        <taxon>Prevotellaceae</taxon>
        <taxon>Segatella</taxon>
    </lineage>
</organism>
<gene>
    <name evidence="2" type="ORF">DW192_08175</name>
</gene>
<name>A0A3R6HRF0_9BACT</name>
<accession>A0A3R6HRF0</accession>
<evidence type="ECO:0000313" key="3">
    <source>
        <dbReference type="Proteomes" id="UP000284548"/>
    </source>
</evidence>
<dbReference type="PANTHER" id="PTHR42957:SF1">
    <property type="entry name" value="HELICASE MJ1565-RELATED"/>
    <property type="match status" value="1"/>
</dbReference>
<evidence type="ECO:0000259" key="1">
    <source>
        <dbReference type="Pfam" id="PF01935"/>
    </source>
</evidence>
<proteinExistence type="predicted"/>
<dbReference type="InterPro" id="IPR027417">
    <property type="entry name" value="P-loop_NTPase"/>
</dbReference>
<evidence type="ECO:0000313" key="2">
    <source>
        <dbReference type="EMBL" id="RHH82492.1"/>
    </source>
</evidence>
<reference evidence="2 3" key="1">
    <citation type="submission" date="2018-08" db="EMBL/GenBank/DDBJ databases">
        <title>A genome reference for cultivated species of the human gut microbiota.</title>
        <authorList>
            <person name="Zou Y."/>
            <person name="Xue W."/>
            <person name="Luo G."/>
        </authorList>
    </citation>
    <scope>NUCLEOTIDE SEQUENCE [LARGE SCALE GENOMIC DNA]</scope>
    <source>
        <strain evidence="2 3">AM16-54</strain>
    </source>
</reference>
<dbReference type="SUPFAM" id="SSF52540">
    <property type="entry name" value="P-loop containing nucleoside triphosphate hydrolases"/>
    <property type="match status" value="1"/>
</dbReference>
<sequence>MTNERSIGRVVTVDSLSVYVRLDDDLKSLYKSGYEEIYPVARINSYIIIPVGAERIVAMVNRVMTKEETDLTKSSGAIFLTESNRYLSATMVGTIYRDNYIQGVYNYPILDNPVWYVTRNDLNIIFDQKENAEKIDFKEDFYLPIGSSPAFPDFQVKINPDRMFGKHVAILGNTGSGKSCTLTAILQSLFKFQYNDQHLKNAHIVIFDTNGEYKDAFDIDSRYKVNPFWINDEGLKVPYWFMNYDDMDYLFEPTSGTQGPVLKRALGLAKSRVAAQTGRYIPNIYINKLSQFLISIEAQDWKTNKAIFEESESVFNSFKKLKDEDIVEFDLSVICDELEKITKEKDKLSLNKNGYINGNVDTDILASALEKINTEIEGYKESVVENVTCENRNIDTPLFYDFNELISVSFDMAIKESAASQDKLNEYVSTLKLRMQSFVDDIRLAQPLLLDNPNEIENVLVRFLAYILGDFCEVYTKEDGKNTIYDDYYGNSEGDNMHSQITIIDMSLLPFQVLETITGLIGRIILEFLSRFDKDKRGSMPVVIALEEAQNYIPEINKKDRESISRKVFERIAREGRKYGLSLLISSQRPSELSKTVLSQCNSFIVHRIQNPDDQVYIRKLVSSANSEILSQLPTLPQQHVIIMGDCVRTPVVARMNTAKPLPNSNNPEIIKNWLVEDKIDYQEVVDKWLEKKKEVD</sequence>
<comment type="caution">
    <text evidence="2">The sequence shown here is derived from an EMBL/GenBank/DDBJ whole genome shotgun (WGS) entry which is preliminary data.</text>
</comment>
<dbReference type="InterPro" id="IPR008571">
    <property type="entry name" value="HerA-like"/>
</dbReference>
<dbReference type="InterPro" id="IPR002789">
    <property type="entry name" value="HerA_central"/>
</dbReference>
<feature type="domain" description="Helicase HerA central" evidence="1">
    <location>
        <begin position="145"/>
        <end position="345"/>
    </location>
</feature>
<dbReference type="EMBL" id="QRKB01000018">
    <property type="protein sequence ID" value="RHH82492.1"/>
    <property type="molecule type" value="Genomic_DNA"/>
</dbReference>